<evidence type="ECO:0000256" key="2">
    <source>
        <dbReference type="SAM" id="Phobius"/>
    </source>
</evidence>
<dbReference type="AlphaFoldDB" id="A0A9W8PUU2"/>
<dbReference type="EMBL" id="JAPDHF010000006">
    <property type="protein sequence ID" value="KAJ4016562.1"/>
    <property type="molecule type" value="Genomic_DNA"/>
</dbReference>
<keyword evidence="2" id="KW-0472">Membrane</keyword>
<feature type="transmembrane region" description="Helical" evidence="2">
    <location>
        <begin position="44"/>
        <end position="65"/>
    </location>
</feature>
<feature type="transmembrane region" description="Helical" evidence="2">
    <location>
        <begin position="71"/>
        <end position="91"/>
    </location>
</feature>
<feature type="compositionally biased region" description="Basic and acidic residues" evidence="1">
    <location>
        <begin position="745"/>
        <end position="755"/>
    </location>
</feature>
<accession>A0A9W8PUU2</accession>
<feature type="compositionally biased region" description="Basic and acidic residues" evidence="1">
    <location>
        <begin position="510"/>
        <end position="520"/>
    </location>
</feature>
<feature type="region of interest" description="Disordered" evidence="1">
    <location>
        <begin position="498"/>
        <end position="520"/>
    </location>
</feature>
<feature type="compositionally biased region" description="Low complexity" evidence="1">
    <location>
        <begin position="301"/>
        <end position="320"/>
    </location>
</feature>
<evidence type="ECO:0000313" key="4">
    <source>
        <dbReference type="Proteomes" id="UP001152130"/>
    </source>
</evidence>
<reference evidence="3" key="1">
    <citation type="submission" date="2022-10" db="EMBL/GenBank/DDBJ databases">
        <title>Fusarium specimens isolated from Avocado Roots.</title>
        <authorList>
            <person name="Stajich J."/>
            <person name="Roper C."/>
            <person name="Heimlech-Rivalta G."/>
        </authorList>
    </citation>
    <scope>NUCLEOTIDE SEQUENCE</scope>
    <source>
        <strain evidence="3">CF00143</strain>
    </source>
</reference>
<feature type="region of interest" description="Disordered" evidence="1">
    <location>
        <begin position="187"/>
        <end position="210"/>
    </location>
</feature>
<keyword evidence="4" id="KW-1185">Reference proteome</keyword>
<feature type="region of interest" description="Disordered" evidence="1">
    <location>
        <begin position="547"/>
        <end position="570"/>
    </location>
</feature>
<feature type="region of interest" description="Disordered" evidence="1">
    <location>
        <begin position="283"/>
        <end position="354"/>
    </location>
</feature>
<sequence length="962" mass="105187">MRTTDLPSWLWLPLQDNCEWDSPFNMGNCFDEQYHNIFFAMMKLLIDLTRFTTFPFLLFVAGMYAECMANLPMAFLSIITIIPMILMRLIWAEEYHIHGGMGNPVVAYSVKTWIILSTPNIVLWAPSAAFAVSQWVRIIEETIISLRIQTHSSFDFEILFPDFSAGSVLDSDLSQSGAEAWMKKLVQEDQDKRQSRREEEESVRADQEKMGQASLLVKKLNNETHNAIWRAISKRRPQSILGRQSVLSHRQETELLAEERGLSKTKILAQRYVVVPVDQSAQSAEIAPAGSSPSTPPPPSARKTTPKKPSSSTTTAAAIPIPTPSPITPAREEQRADFSPVREPTPSVVTPRQEVVEPIPSLPSPAISGVGVVSSSQVVDEPIFPLEEELPPIDSLPSPEAADLESVQQPSLPEQAAASDAFFIPEIPAELLITPMNESGVGSEESLHQGLFQTTPHISESSAWDPLSDPLLDFLSTPSGYVPESDLDASLDAMCHDASQEGAGDQNGNHGEKEEEHHQPGDEMAIDVECEDVEMEEQDEGEVQVLTSSQAGDVMMGEGEVGYPTEEEEQISEEWWAALADLLDQDDFELGDASAQAAINQPAQLSVPQLPLPPLPVPQFREPQPQQPASIFHLPLFQPTPTPPQDFGMSEQEQWELAMEMEAEFDSEMVDAADHSAPPPPLPSAQQVFSMSFARVEIPPSPQAEASPADQSRPPIPGNEQFHGETEQEVAEAHLPLAFETRGNASKDKQRRDEAPDPAQPATQEQMEKRRVLKPRVRGARPAAHTLVPGSTTALPATPSSSSDNTQEQQQKQQQIVAPVMMGGLMLPGGNRIITTPTPELLPAASQTPTISAEQKAAFEKKKAAQLKAQQQARKNKKPTIFHQKPATPGRSAPNTPRQTSSSSTASSPMPQIKDPGDRAAAESIFGTPGSGKKNGLVILPSIPHHLRDQVAGHRPENEGED</sequence>
<dbReference type="OrthoDB" id="5102069at2759"/>
<dbReference type="Proteomes" id="UP001152130">
    <property type="component" value="Unassembled WGS sequence"/>
</dbReference>
<protein>
    <submittedName>
        <fullName evidence="3">Uncharacterized protein</fullName>
    </submittedName>
</protein>
<evidence type="ECO:0000313" key="3">
    <source>
        <dbReference type="EMBL" id="KAJ4016562.1"/>
    </source>
</evidence>
<comment type="caution">
    <text evidence="3">The sequence shown here is derived from an EMBL/GenBank/DDBJ whole genome shotgun (WGS) entry which is preliminary data.</text>
</comment>
<organism evidence="3 4">
    <name type="scientific">Fusarium irregulare</name>
    <dbReference type="NCBI Taxonomy" id="2494466"/>
    <lineage>
        <taxon>Eukaryota</taxon>
        <taxon>Fungi</taxon>
        <taxon>Dikarya</taxon>
        <taxon>Ascomycota</taxon>
        <taxon>Pezizomycotina</taxon>
        <taxon>Sordariomycetes</taxon>
        <taxon>Hypocreomycetidae</taxon>
        <taxon>Hypocreales</taxon>
        <taxon>Nectriaceae</taxon>
        <taxon>Fusarium</taxon>
        <taxon>Fusarium incarnatum-equiseti species complex</taxon>
    </lineage>
</organism>
<gene>
    <name evidence="3" type="ORF">NW766_004759</name>
</gene>
<feature type="region of interest" description="Disordered" evidence="1">
    <location>
        <begin position="665"/>
        <end position="962"/>
    </location>
</feature>
<feature type="compositionally biased region" description="Low complexity" evidence="1">
    <location>
        <begin position="791"/>
        <end position="830"/>
    </location>
</feature>
<feature type="compositionally biased region" description="Basic and acidic residues" evidence="1">
    <location>
        <begin position="187"/>
        <end position="209"/>
    </location>
</feature>
<proteinExistence type="predicted"/>
<keyword evidence="2" id="KW-1133">Transmembrane helix</keyword>
<feature type="compositionally biased region" description="Basic and acidic residues" evidence="1">
    <location>
        <begin position="946"/>
        <end position="962"/>
    </location>
</feature>
<keyword evidence="2" id="KW-0812">Transmembrane</keyword>
<feature type="region of interest" description="Disordered" evidence="1">
    <location>
        <begin position="389"/>
        <end position="413"/>
    </location>
</feature>
<name>A0A9W8PUU2_9HYPO</name>
<evidence type="ECO:0000256" key="1">
    <source>
        <dbReference type="SAM" id="MobiDB-lite"/>
    </source>
</evidence>